<comment type="caution">
    <text evidence="2">The sequence shown here is derived from an EMBL/GenBank/DDBJ whole genome shotgun (WGS) entry which is preliminary data.</text>
</comment>
<name>A0AAD3RNC1_LATJO</name>
<evidence type="ECO:0000313" key="2">
    <source>
        <dbReference type="EMBL" id="GLD74746.1"/>
    </source>
</evidence>
<keyword evidence="1" id="KW-0472">Membrane</keyword>
<organism evidence="2 3">
    <name type="scientific">Lates japonicus</name>
    <name type="common">Japanese lates</name>
    <dbReference type="NCBI Taxonomy" id="270547"/>
    <lineage>
        <taxon>Eukaryota</taxon>
        <taxon>Metazoa</taxon>
        <taxon>Chordata</taxon>
        <taxon>Craniata</taxon>
        <taxon>Vertebrata</taxon>
        <taxon>Euteleostomi</taxon>
        <taxon>Actinopterygii</taxon>
        <taxon>Neopterygii</taxon>
        <taxon>Teleostei</taxon>
        <taxon>Neoteleostei</taxon>
        <taxon>Acanthomorphata</taxon>
        <taxon>Carangaria</taxon>
        <taxon>Carangaria incertae sedis</taxon>
        <taxon>Centropomidae</taxon>
        <taxon>Lates</taxon>
    </lineage>
</organism>
<gene>
    <name evidence="2" type="ORF">AKAME5_002607800</name>
</gene>
<accession>A0AAD3RNC1</accession>
<evidence type="ECO:0000313" key="3">
    <source>
        <dbReference type="Proteomes" id="UP001279410"/>
    </source>
</evidence>
<evidence type="ECO:0000256" key="1">
    <source>
        <dbReference type="SAM" id="Phobius"/>
    </source>
</evidence>
<protein>
    <submittedName>
        <fullName evidence="2">Uncharacterized protein</fullName>
    </submittedName>
</protein>
<reference evidence="2" key="1">
    <citation type="submission" date="2022-08" db="EMBL/GenBank/DDBJ databases">
        <title>Genome sequencing of akame (Lates japonicus).</title>
        <authorList>
            <person name="Hashiguchi Y."/>
            <person name="Takahashi H."/>
        </authorList>
    </citation>
    <scope>NUCLEOTIDE SEQUENCE</scope>
    <source>
        <strain evidence="2">Kochi</strain>
    </source>
</reference>
<dbReference type="AlphaFoldDB" id="A0AAD3RNC1"/>
<keyword evidence="1" id="KW-1133">Transmembrane helix</keyword>
<feature type="transmembrane region" description="Helical" evidence="1">
    <location>
        <begin position="35"/>
        <end position="52"/>
    </location>
</feature>
<keyword evidence="3" id="KW-1185">Reference proteome</keyword>
<sequence length="92" mass="10226">MKDTMVGLYVVKQDASSKPKGTGIVLKGQVVFNDLGNTALAAAMLFGLMYAFNLNYPPEMKYCFEVLQKIVMALDGNTLTKKARALKNRQYE</sequence>
<dbReference type="EMBL" id="BRZM01002464">
    <property type="protein sequence ID" value="GLD74746.1"/>
    <property type="molecule type" value="Genomic_DNA"/>
</dbReference>
<keyword evidence="1" id="KW-0812">Transmembrane</keyword>
<dbReference type="Proteomes" id="UP001279410">
    <property type="component" value="Unassembled WGS sequence"/>
</dbReference>
<dbReference type="PANTHER" id="PTHR31025:SF27">
    <property type="entry name" value="SI:CH211-193K19.2-RELATED"/>
    <property type="match status" value="1"/>
</dbReference>
<dbReference type="PANTHER" id="PTHR31025">
    <property type="entry name" value="SI:CH211-196P9.1-RELATED"/>
    <property type="match status" value="1"/>
</dbReference>
<proteinExistence type="predicted"/>